<accession>A0A0A1GZT2</accession>
<organism evidence="2 3">
    <name type="scientific">Paucilactobacillus hokkaidonensis JCM 18461</name>
    <dbReference type="NCBI Taxonomy" id="1291742"/>
    <lineage>
        <taxon>Bacteria</taxon>
        <taxon>Bacillati</taxon>
        <taxon>Bacillota</taxon>
        <taxon>Bacilli</taxon>
        <taxon>Lactobacillales</taxon>
        <taxon>Lactobacillaceae</taxon>
        <taxon>Paucilactobacillus</taxon>
    </lineage>
</organism>
<dbReference type="EMBL" id="AP014680">
    <property type="protein sequence ID" value="BAP86513.1"/>
    <property type="molecule type" value="Genomic_DNA"/>
</dbReference>
<dbReference type="PANTHER" id="PTHR33594">
    <property type="entry name" value="SUPERFAMILY HYDROLASE, PUTATIVE (AFU_ORTHOLOGUE AFUA_1G03035)-RELATED"/>
    <property type="match status" value="1"/>
</dbReference>
<dbReference type="STRING" id="1291742.LOOC260_120070"/>
<evidence type="ECO:0000259" key="1">
    <source>
        <dbReference type="SMART" id="SM00471"/>
    </source>
</evidence>
<dbReference type="Proteomes" id="UP000031620">
    <property type="component" value="Chromosome"/>
</dbReference>
<dbReference type="InterPro" id="IPR003607">
    <property type="entry name" value="HD/PDEase_dom"/>
</dbReference>
<dbReference type="InterPro" id="IPR006674">
    <property type="entry name" value="HD_domain"/>
</dbReference>
<dbReference type="Pfam" id="PF01966">
    <property type="entry name" value="HD"/>
    <property type="match status" value="1"/>
</dbReference>
<protein>
    <submittedName>
        <fullName evidence="2">Phosphohydrolase</fullName>
    </submittedName>
</protein>
<sequence length="223" mass="25510">MKAEQTRQLSQIKQFVFEQEGQDKSGHGMDHLQRVTNMISQICKQEPADQFIALSAGWLHDVIDDKLTHNPQEQQDKVVALLRKIGMNDTQIEAIMVIITNMSFSKTLDGKQYRLSLEGQIVQDADRLDAIGALGIARAFYYSGHAGEKIYDPQKKPRLNMTKEQYRHEPGTAINHFYEKLLLLTDQLNTTAAKKIGAKRQQVMQDFLTEFKNEWNGTTESVR</sequence>
<proteinExistence type="predicted"/>
<dbReference type="AlphaFoldDB" id="A0A0A1GZT2"/>
<evidence type="ECO:0000313" key="2">
    <source>
        <dbReference type="EMBL" id="BAP86513.1"/>
    </source>
</evidence>
<dbReference type="CDD" id="cd00077">
    <property type="entry name" value="HDc"/>
    <property type="match status" value="1"/>
</dbReference>
<dbReference type="RefSeq" id="WP_041094639.1">
    <property type="nucleotide sequence ID" value="NZ_AP014680.1"/>
</dbReference>
<dbReference type="Gene3D" id="1.20.58.1910">
    <property type="match status" value="1"/>
</dbReference>
<feature type="domain" description="HD/PDEase" evidence="1">
    <location>
        <begin position="24"/>
        <end position="140"/>
    </location>
</feature>
<keyword evidence="2" id="KW-0378">Hydrolase</keyword>
<dbReference type="HOGENOM" id="CLU_036524_2_2_9"/>
<dbReference type="SMART" id="SM00471">
    <property type="entry name" value="HDc"/>
    <property type="match status" value="1"/>
</dbReference>
<evidence type="ECO:0000313" key="3">
    <source>
        <dbReference type="Proteomes" id="UP000031620"/>
    </source>
</evidence>
<reference evidence="2 3" key="1">
    <citation type="submission" date="2014-11" db="EMBL/GenBank/DDBJ databases">
        <title>Complete genome sequence and analysis of Lactobacillus hokkaidonensis LOOC260T.</title>
        <authorList>
            <person name="Tanizawa Y."/>
            <person name="Tohno M."/>
            <person name="Kaminuma E."/>
            <person name="Nakamura Y."/>
            <person name="Arita M."/>
        </authorList>
    </citation>
    <scope>NUCLEOTIDE SEQUENCE [LARGE SCALE GENOMIC DNA]</scope>
    <source>
        <strain evidence="2 3">LOOC260</strain>
    </source>
</reference>
<dbReference type="Gene3D" id="1.10.472.50">
    <property type="entry name" value="HD-domain/PDEase-like"/>
    <property type="match status" value="1"/>
</dbReference>
<dbReference type="GO" id="GO:0016787">
    <property type="term" value="F:hydrolase activity"/>
    <property type="evidence" value="ECO:0007669"/>
    <property type="project" value="UniProtKB-KW"/>
</dbReference>
<gene>
    <name evidence="2" type="ORF">LOOC260_120070</name>
</gene>
<name>A0A0A1GZT2_9LACO</name>
<dbReference type="PANTHER" id="PTHR33594:SF1">
    <property type="entry name" value="HD_PDEASE DOMAIN-CONTAINING PROTEIN"/>
    <property type="match status" value="1"/>
</dbReference>
<dbReference type="SUPFAM" id="SSF109604">
    <property type="entry name" value="HD-domain/PDEase-like"/>
    <property type="match status" value="1"/>
</dbReference>
<dbReference type="KEGG" id="lho:LOOC260_120070"/>